<name>A0A7W3UZM7_9GAMM</name>
<dbReference type="EMBL" id="JACIUV010000002">
    <property type="protein sequence ID" value="MBB1116232.1"/>
    <property type="molecule type" value="Genomic_DNA"/>
</dbReference>
<accession>A0A7W3UZM7</accession>
<proteinExistence type="predicted"/>
<evidence type="ECO:0000313" key="2">
    <source>
        <dbReference type="EMBL" id="MBB1116232.1"/>
    </source>
</evidence>
<protein>
    <submittedName>
        <fullName evidence="2">Uncharacterized protein</fullName>
    </submittedName>
</protein>
<reference evidence="2 3" key="1">
    <citation type="submission" date="2020-08" db="EMBL/GenBank/DDBJ databases">
        <title>Stenotrophomonas sp. W1S232.</title>
        <authorList>
            <person name="Deng Y."/>
        </authorList>
    </citation>
    <scope>NUCLEOTIDE SEQUENCE [LARGE SCALE GENOMIC DNA]</scope>
    <source>
        <strain evidence="2 3">W1S232</strain>
    </source>
</reference>
<comment type="caution">
    <text evidence="2">The sequence shown here is derived from an EMBL/GenBank/DDBJ whole genome shotgun (WGS) entry which is preliminary data.</text>
</comment>
<organism evidence="2 3">
    <name type="scientific">Stenotrophomonas koreensis</name>
    <dbReference type="NCBI Taxonomy" id="266128"/>
    <lineage>
        <taxon>Bacteria</taxon>
        <taxon>Pseudomonadati</taxon>
        <taxon>Pseudomonadota</taxon>
        <taxon>Gammaproteobacteria</taxon>
        <taxon>Lysobacterales</taxon>
        <taxon>Lysobacteraceae</taxon>
        <taxon>Stenotrophomonas</taxon>
    </lineage>
</organism>
<dbReference type="AlphaFoldDB" id="A0A7W3UZM7"/>
<dbReference type="RefSeq" id="WP_182621582.1">
    <property type="nucleotide sequence ID" value="NZ_JACIUV010000002.1"/>
</dbReference>
<dbReference type="Proteomes" id="UP000550609">
    <property type="component" value="Unassembled WGS sequence"/>
</dbReference>
<evidence type="ECO:0000313" key="3">
    <source>
        <dbReference type="Proteomes" id="UP000550609"/>
    </source>
</evidence>
<evidence type="ECO:0000256" key="1">
    <source>
        <dbReference type="SAM" id="MobiDB-lite"/>
    </source>
</evidence>
<sequence>MQASALLAGREAEHRTGRVGLLAGRHGMIRAMKTSHLRVDRILAWAVPACLILVSSVIWSSAQSWTVNPEAVRMAKPIQYGQTRLWPCPGPVAAAAGSLPAGALAIDFHPPFDKPYGLRLLGDGQLQRARGSVGYRFSPVPPPPPWMDGAWREQGVYDWREAWLDQPIVAQWWMGGNLRDAPGAWRTETRIPPALADSVSRSVSRQLAWLEAPSLDGLMLLDPMTVVIRQQGRCGWILAPGDASTAAYLLQLMADVLFHDKAYYRQPEQGLAALSARLDRTLGQQPWLQMGVDPAIPKAAEDSGLYGHRLPGRPPYRPPTAQEGRWPVQGPWRPVIRQAGIAAGL</sequence>
<feature type="region of interest" description="Disordered" evidence="1">
    <location>
        <begin position="303"/>
        <end position="328"/>
    </location>
</feature>
<gene>
    <name evidence="2" type="ORF">H4O09_03995</name>
</gene>